<dbReference type="Gene3D" id="1.10.286.50">
    <property type="match status" value="1"/>
</dbReference>
<evidence type="ECO:0000313" key="4">
    <source>
        <dbReference type="Proteomes" id="UP000494205"/>
    </source>
</evidence>
<evidence type="ECO:0000313" key="2">
    <source>
        <dbReference type="EMBL" id="PMS29945.1"/>
    </source>
</evidence>
<dbReference type="RefSeq" id="WP_102633097.1">
    <property type="nucleotide sequence ID" value="NZ_CADIJZ010000011.1"/>
</dbReference>
<dbReference type="Gene3D" id="3.40.50.1000">
    <property type="entry name" value="HAD superfamily/HAD-like"/>
    <property type="match status" value="1"/>
</dbReference>
<name>A0A2N7WKZ3_9BURK</name>
<dbReference type="InterPro" id="IPR023214">
    <property type="entry name" value="HAD_sf"/>
</dbReference>
<dbReference type="EMBL" id="PNXY01000010">
    <property type="protein sequence ID" value="PMS29945.1"/>
    <property type="molecule type" value="Genomic_DNA"/>
</dbReference>
<dbReference type="EMBL" id="CADIJZ010000011">
    <property type="protein sequence ID" value="CAB3695573.1"/>
    <property type="molecule type" value="Genomic_DNA"/>
</dbReference>
<dbReference type="OrthoDB" id="152220at2"/>
<sequence>MQATQPAKTAPHDVVFLFDCDNTLLDNDHVLSDLRAHMMREFGTDNSTRYWQIFEQLRSELGYADYLGALQRYRTEHPRDTRLLLMSSFLIDYPFANRLYPGALDALRHVARHGPTVILSDGDVVFQPRKIARSGLWEEVEGRVLIYIHKELMLDQVMECYPARHYVMVDDKLRILTAMKKAWGGKLTTVFPRQGHYALDPKEILSNPPADVSIERIGELAQFDVETLLVEKP</sequence>
<proteinExistence type="predicted"/>
<gene>
    <name evidence="2" type="ORF">C0Z16_15965</name>
    <name evidence="1" type="ORF">LMG27174_03398</name>
</gene>
<organism evidence="1 4">
    <name type="scientific">Paraburkholderia rhynchosiae</name>
    <dbReference type="NCBI Taxonomy" id="487049"/>
    <lineage>
        <taxon>Bacteria</taxon>
        <taxon>Pseudomonadati</taxon>
        <taxon>Pseudomonadota</taxon>
        <taxon>Betaproteobacteria</taxon>
        <taxon>Burkholderiales</taxon>
        <taxon>Burkholderiaceae</taxon>
        <taxon>Paraburkholderia</taxon>
    </lineage>
</organism>
<dbReference type="AlphaFoldDB" id="A0A2N7WKZ3"/>
<protein>
    <submittedName>
        <fullName evidence="2">Haloacid dehalogenase</fullName>
    </submittedName>
</protein>
<dbReference type="Proteomes" id="UP000494205">
    <property type="component" value="Unassembled WGS sequence"/>
</dbReference>
<dbReference type="SFLD" id="SFLDS00003">
    <property type="entry name" value="Haloacid_Dehalogenase"/>
    <property type="match status" value="1"/>
</dbReference>
<reference evidence="2 3" key="1">
    <citation type="submission" date="2018-01" db="EMBL/GenBank/DDBJ databases">
        <title>Whole genome analyses suggest that Burkholderia sensu lato contains two further novel genera in the rhizoxinica-symbiotica group Mycetohabitans gen. nov., and Trinickia gen. nov.: implications for the evolution of diazotrophy and nodulation in the Burkholderiaceae.</title>
        <authorList>
            <person name="Estrada-de los Santos P."/>
            <person name="Palmer M."/>
            <person name="Chavez-Ramirez B."/>
            <person name="Beukes C."/>
            <person name="Steenkamp E.T."/>
            <person name="Hirsch A.M."/>
            <person name="Manyaka P."/>
            <person name="Maluk M."/>
            <person name="Lafos M."/>
            <person name="Crook M."/>
            <person name="Gross E."/>
            <person name="Simon M.F."/>
            <person name="Bueno dos Reis Junior F."/>
            <person name="Poole P.S."/>
            <person name="Venter S.N."/>
            <person name="James E.K."/>
        </authorList>
    </citation>
    <scope>NUCLEOTIDE SEQUENCE [LARGE SCALE GENOMIC DNA]</scope>
    <source>
        <strain evidence="2 3">WSM 3937</strain>
    </source>
</reference>
<dbReference type="InterPro" id="IPR036412">
    <property type="entry name" value="HAD-like_sf"/>
</dbReference>
<dbReference type="Proteomes" id="UP000235659">
    <property type="component" value="Unassembled WGS sequence"/>
</dbReference>
<dbReference type="SUPFAM" id="SSF56784">
    <property type="entry name" value="HAD-like"/>
    <property type="match status" value="1"/>
</dbReference>
<reference evidence="1 4" key="2">
    <citation type="submission" date="2020-04" db="EMBL/GenBank/DDBJ databases">
        <authorList>
            <person name="De Canck E."/>
        </authorList>
    </citation>
    <scope>NUCLEOTIDE SEQUENCE [LARGE SCALE GENOMIC DNA]</scope>
    <source>
        <strain evidence="1 4">LMG 27174</strain>
    </source>
</reference>
<accession>A0A2N7WKZ3</accession>
<dbReference type="SFLD" id="SFLDG01129">
    <property type="entry name" value="C1.5:_HAD__Beta-PGM__Phosphata"/>
    <property type="match status" value="1"/>
</dbReference>
<evidence type="ECO:0000313" key="1">
    <source>
        <dbReference type="EMBL" id="CAB3695573.1"/>
    </source>
</evidence>
<dbReference type="Pfam" id="PF00702">
    <property type="entry name" value="Hydrolase"/>
    <property type="match status" value="1"/>
</dbReference>
<evidence type="ECO:0000313" key="3">
    <source>
        <dbReference type="Proteomes" id="UP000235659"/>
    </source>
</evidence>
<keyword evidence="3" id="KW-1185">Reference proteome</keyword>